<dbReference type="SMART" id="SM00209">
    <property type="entry name" value="TSP1"/>
    <property type="match status" value="1"/>
</dbReference>
<reference evidence="3" key="1">
    <citation type="submission" date="2015-02" db="EMBL/GenBank/DDBJ databases">
        <title>Genome sequencing for Strongylocentrotus purpuratus.</title>
        <authorList>
            <person name="Murali S."/>
            <person name="Liu Y."/>
            <person name="Vee V."/>
            <person name="English A."/>
            <person name="Wang M."/>
            <person name="Skinner E."/>
            <person name="Han Y."/>
            <person name="Muzny D.M."/>
            <person name="Worley K.C."/>
            <person name="Gibbs R.A."/>
        </authorList>
    </citation>
    <scope>NUCLEOTIDE SEQUENCE</scope>
</reference>
<evidence type="ECO:0000313" key="2">
    <source>
        <dbReference type="EnsemblMetazoa" id="XP_011668880"/>
    </source>
</evidence>
<evidence type="ECO:0000256" key="1">
    <source>
        <dbReference type="SAM" id="SignalP"/>
    </source>
</evidence>
<protein>
    <submittedName>
        <fullName evidence="2">Uncharacterized protein</fullName>
    </submittedName>
</protein>
<keyword evidence="1" id="KW-0732">Signal</keyword>
<proteinExistence type="predicted"/>
<feature type="signal peptide" evidence="1">
    <location>
        <begin position="1"/>
        <end position="23"/>
    </location>
</feature>
<dbReference type="Gene3D" id="2.20.100.10">
    <property type="entry name" value="Thrombospondin type-1 (TSP1) repeat"/>
    <property type="match status" value="1"/>
</dbReference>
<dbReference type="SUPFAM" id="SSF82895">
    <property type="entry name" value="TSP-1 type 1 repeat"/>
    <property type="match status" value="1"/>
</dbReference>
<dbReference type="PROSITE" id="PS51257">
    <property type="entry name" value="PROKAR_LIPOPROTEIN"/>
    <property type="match status" value="1"/>
</dbReference>
<dbReference type="InterPro" id="IPR036383">
    <property type="entry name" value="TSP1_rpt_sf"/>
</dbReference>
<dbReference type="Proteomes" id="UP000007110">
    <property type="component" value="Unassembled WGS sequence"/>
</dbReference>
<sequence length="139" mass="15035">MDPLTKRVITSSLLLFLIVCSYANPTHSSWSACSVSCGDGAKTRSLTNGSIETRPCNMQDCAVWGPWSFLACPNDYLCDAPTFVFETRQCNNGVMCKGASFRAVPNQICPDCFTADTTATPTSYHDSTTILTTLLTDVA</sequence>
<keyword evidence="3" id="KW-1185">Reference proteome</keyword>
<reference evidence="2" key="2">
    <citation type="submission" date="2021-01" db="UniProtKB">
        <authorList>
            <consortium name="EnsemblMetazoa"/>
        </authorList>
    </citation>
    <scope>IDENTIFICATION</scope>
</reference>
<feature type="chain" id="PRO_5029552978" evidence="1">
    <location>
        <begin position="24"/>
        <end position="139"/>
    </location>
</feature>
<dbReference type="AlphaFoldDB" id="A0A7M7HLL5"/>
<dbReference type="PROSITE" id="PS50092">
    <property type="entry name" value="TSP1"/>
    <property type="match status" value="1"/>
</dbReference>
<dbReference type="InterPro" id="IPR000884">
    <property type="entry name" value="TSP1_rpt"/>
</dbReference>
<evidence type="ECO:0000313" key="3">
    <source>
        <dbReference type="Proteomes" id="UP000007110"/>
    </source>
</evidence>
<accession>A0A7M7HLL5</accession>
<dbReference type="EnsemblMetazoa" id="XM_011670578">
    <property type="protein sequence ID" value="XP_011668880"/>
    <property type="gene ID" value="LOC577598"/>
</dbReference>
<organism evidence="2 3">
    <name type="scientific">Strongylocentrotus purpuratus</name>
    <name type="common">Purple sea urchin</name>
    <dbReference type="NCBI Taxonomy" id="7668"/>
    <lineage>
        <taxon>Eukaryota</taxon>
        <taxon>Metazoa</taxon>
        <taxon>Echinodermata</taxon>
        <taxon>Eleutherozoa</taxon>
        <taxon>Echinozoa</taxon>
        <taxon>Echinoidea</taxon>
        <taxon>Euechinoidea</taxon>
        <taxon>Echinacea</taxon>
        <taxon>Camarodonta</taxon>
        <taxon>Echinidea</taxon>
        <taxon>Strongylocentrotidae</taxon>
        <taxon>Strongylocentrotus</taxon>
    </lineage>
</organism>
<dbReference type="RefSeq" id="XP_011668880.2">
    <property type="nucleotide sequence ID" value="XM_011670578.2"/>
</dbReference>
<name>A0A7M7HLL5_STRPU</name>
<dbReference type="GeneID" id="577598"/>